<dbReference type="Proteomes" id="UP000018888">
    <property type="component" value="Unassembled WGS sequence"/>
</dbReference>
<proteinExistence type="predicted"/>
<evidence type="ECO:0000313" key="4">
    <source>
        <dbReference type="Proteomes" id="UP000018888"/>
    </source>
</evidence>
<dbReference type="AlphaFoldDB" id="U9UE65"/>
<organism evidence="2">
    <name type="scientific">Rhizophagus irregularis (strain DAOM 181602 / DAOM 197198 / MUCL 43194)</name>
    <name type="common">Arbuscular mycorrhizal fungus</name>
    <name type="synonym">Glomus intraradices</name>
    <dbReference type="NCBI Taxonomy" id="747089"/>
    <lineage>
        <taxon>Eukaryota</taxon>
        <taxon>Fungi</taxon>
        <taxon>Fungi incertae sedis</taxon>
        <taxon>Mucoromycota</taxon>
        <taxon>Glomeromycotina</taxon>
        <taxon>Glomeromycetes</taxon>
        <taxon>Glomerales</taxon>
        <taxon>Glomeraceae</taxon>
        <taxon>Rhizophagus</taxon>
    </lineage>
</organism>
<evidence type="ECO:0000256" key="1">
    <source>
        <dbReference type="SAM" id="Phobius"/>
    </source>
</evidence>
<dbReference type="EMBL" id="AUPC02000012">
    <property type="protein sequence ID" value="POG81318.1"/>
    <property type="molecule type" value="Genomic_DNA"/>
</dbReference>
<gene>
    <name evidence="3" type="ORF">GLOIN_2v1509750</name>
    <name evidence="2" type="ORF">GLOINDRAFT_140458</name>
</gene>
<evidence type="ECO:0000313" key="3">
    <source>
        <dbReference type="EMBL" id="POG81318.1"/>
    </source>
</evidence>
<feature type="transmembrane region" description="Helical" evidence="1">
    <location>
        <begin position="12"/>
        <end position="33"/>
    </location>
</feature>
<keyword evidence="1" id="KW-1133">Transmembrane helix</keyword>
<reference evidence="3 4" key="1">
    <citation type="journal article" date="2013" name="Proc. Natl. Acad. Sci. U.S.A.">
        <title>Genome of an arbuscular mycorrhizal fungus provides insight into the oldest plant symbiosis.</title>
        <authorList>
            <person name="Tisserant E."/>
            <person name="Malbreil M."/>
            <person name="Kuo A."/>
            <person name="Kohler A."/>
            <person name="Symeonidi A."/>
            <person name="Balestrini R."/>
            <person name="Charron P."/>
            <person name="Duensing N."/>
            <person name="Frei Dit Frey N."/>
            <person name="Gianinazzi-Pearson V."/>
            <person name="Gilbert L.B."/>
            <person name="Handa Y."/>
            <person name="Herr J.R."/>
            <person name="Hijri M."/>
            <person name="Koul R."/>
            <person name="Kawaguchi M."/>
            <person name="Krajinski F."/>
            <person name="Lammers P.J."/>
            <person name="Masclaux F.G."/>
            <person name="Murat C."/>
            <person name="Morin E."/>
            <person name="Ndikumana S."/>
            <person name="Pagni M."/>
            <person name="Petitpierre D."/>
            <person name="Requena N."/>
            <person name="Rosikiewicz P."/>
            <person name="Riley R."/>
            <person name="Saito K."/>
            <person name="San Clemente H."/>
            <person name="Shapiro H."/>
            <person name="van Tuinen D."/>
            <person name="Becard G."/>
            <person name="Bonfante P."/>
            <person name="Paszkowski U."/>
            <person name="Shachar-Hill Y.Y."/>
            <person name="Tuskan G.A."/>
            <person name="Young P.W."/>
            <person name="Sanders I.R."/>
            <person name="Henrissat B."/>
            <person name="Rensing S.A."/>
            <person name="Grigoriev I.V."/>
            <person name="Corradi N."/>
            <person name="Roux C."/>
            <person name="Martin F."/>
        </authorList>
    </citation>
    <scope>NUCLEOTIDE SEQUENCE [LARGE SCALE GENOMIC DNA]</scope>
    <source>
        <strain evidence="4">DAOM 181602 / DAOM 197198 / MUCL 43194</strain>
        <strain evidence="3">DAOM 197198</strain>
    </source>
</reference>
<keyword evidence="1" id="KW-0812">Transmembrane</keyword>
<sequence length="53" mass="6456">MLLSRRILNLSLFLYIAINILTFFKCDISACFFRDISFRKFPNFYLFVFLYIS</sequence>
<evidence type="ECO:0000313" key="2">
    <source>
        <dbReference type="EMBL" id="ESA18719.1"/>
    </source>
</evidence>
<reference evidence="3 4" key="3">
    <citation type="journal article" date="2018" name="New Phytol.">
        <title>High intraspecific genome diversity in the model arbuscular mycorrhizal symbiont Rhizophagus irregularis.</title>
        <authorList>
            <person name="Chen E.C.H."/>
            <person name="Morin E."/>
            <person name="Beaudet D."/>
            <person name="Noel J."/>
            <person name="Yildirir G."/>
            <person name="Ndikumana S."/>
            <person name="Charron P."/>
            <person name="St-Onge C."/>
            <person name="Giorgi J."/>
            <person name="Kruger M."/>
            <person name="Marton T."/>
            <person name="Ropars J."/>
            <person name="Grigoriev I.V."/>
            <person name="Hainaut M."/>
            <person name="Henrissat B."/>
            <person name="Roux C."/>
            <person name="Martin F."/>
            <person name="Corradi N."/>
        </authorList>
    </citation>
    <scope>NUCLEOTIDE SEQUENCE [LARGE SCALE GENOMIC DNA]</scope>
    <source>
        <strain evidence="4">DAOM 181602 / DAOM 197198 / MUCL 43194</strain>
        <strain evidence="3">DAOM 197198</strain>
    </source>
</reference>
<name>U9UE65_RHIID</name>
<dbReference type="EMBL" id="KI278953">
    <property type="protein sequence ID" value="ESA18719.1"/>
    <property type="molecule type" value="Genomic_DNA"/>
</dbReference>
<accession>U9UE65</accession>
<keyword evidence="1" id="KW-0472">Membrane</keyword>
<reference evidence="2" key="2">
    <citation type="submission" date="2013-07" db="EMBL/GenBank/DDBJ databases">
        <title>The genome of an arbuscular mycorrhizal fungus provides insights into the evolution of the oldest plant symbiosis.</title>
        <authorList>
            <consortium name="DOE Joint Genome Institute"/>
            <person name="Tisserant E."/>
            <person name="Malbreil M."/>
            <person name="Kuo A."/>
            <person name="Kohler A."/>
            <person name="Symeonidi A."/>
            <person name="Balestrini R."/>
            <person name="Charron P."/>
            <person name="Duensing N."/>
            <person name="Frei-dit-Frey N."/>
            <person name="Gianinazzi-Pearson V."/>
            <person name="Gilbert B."/>
            <person name="Handa Y."/>
            <person name="Hijri M."/>
            <person name="Kaul R."/>
            <person name="Kawaguchi M."/>
            <person name="Krajinski F."/>
            <person name="Lammers P."/>
            <person name="Lapierre D."/>
            <person name="Masclaux F.G."/>
            <person name="Murat C."/>
            <person name="Morin E."/>
            <person name="Ndikumana S."/>
            <person name="Pagni M."/>
            <person name="Petitpierre D."/>
            <person name="Requena N."/>
            <person name="Rosikiewicz P."/>
            <person name="Riley R."/>
            <person name="Saito K."/>
            <person name="San Clemente H."/>
            <person name="Shapiro H."/>
            <person name="van Tuinen D."/>
            <person name="Becard G."/>
            <person name="Bonfante P."/>
            <person name="Paszkowski U."/>
            <person name="Shachar-Hill Y."/>
            <person name="Young J.P."/>
            <person name="Sanders I.R."/>
            <person name="Henrissat B."/>
            <person name="Rensing S.A."/>
            <person name="Grigoriev I.V."/>
            <person name="Corradi N."/>
            <person name="Roux C."/>
            <person name="Martin F."/>
        </authorList>
    </citation>
    <scope>NUCLEOTIDE SEQUENCE</scope>
    <source>
        <strain evidence="2">DAOM 197198</strain>
    </source>
</reference>
<protein>
    <submittedName>
        <fullName evidence="2">Uncharacterized protein</fullName>
    </submittedName>
</protein>
<dbReference type="HOGENOM" id="CLU_3069824_0_0_1"/>
<keyword evidence="4" id="KW-1185">Reference proteome</keyword>